<keyword evidence="3" id="KW-1133">Transmembrane helix</keyword>
<dbReference type="SUPFAM" id="SSF49899">
    <property type="entry name" value="Concanavalin A-like lectins/glucanases"/>
    <property type="match status" value="1"/>
</dbReference>
<dbReference type="InterPro" id="IPR050258">
    <property type="entry name" value="Leguminous_Lectin"/>
</dbReference>
<dbReference type="GO" id="GO:0030246">
    <property type="term" value="F:carbohydrate binding"/>
    <property type="evidence" value="ECO:0007669"/>
    <property type="project" value="UniProtKB-KW"/>
</dbReference>
<name>A0A8I7BAE8_HORVV</name>
<feature type="domain" description="Legume lectin" evidence="4">
    <location>
        <begin position="37"/>
        <end position="205"/>
    </location>
</feature>
<dbReference type="PANTHER" id="PTHR32401:SF50">
    <property type="entry name" value="OS07G0133000 PROTEIN"/>
    <property type="match status" value="1"/>
</dbReference>
<dbReference type="Proteomes" id="UP000011116">
    <property type="component" value="Chromosome 3H"/>
</dbReference>
<dbReference type="PANTHER" id="PTHR32401">
    <property type="entry name" value="CONCANAVALIN A-LIKE LECTIN FAMILY PROTEIN"/>
    <property type="match status" value="1"/>
</dbReference>
<evidence type="ECO:0000313" key="6">
    <source>
        <dbReference type="Proteomes" id="UP000011116"/>
    </source>
</evidence>
<comment type="similarity">
    <text evidence="1">Belongs to the leguminous lectin family.</text>
</comment>
<sequence>MSQVTPMPDKKCKCFIPCQLLFLFIGLNQASFTITNDQFVYSGFAQANLNLDGAAIITPDGLLELTNGTFNLKGHANPTDLHFHALPSGYVQSFSISFVFSIFLAYLDKSDDGMAFFVTRKKISSELPARYLGLLNNHNNSKASNHIFVVDLNTNQNSEFHDINGNHVGINIKSLHSMQSHDVGFFDDKTFMFKNLSLISREMMKCG</sequence>
<keyword evidence="2" id="KW-0430">Lectin</keyword>
<evidence type="ECO:0000259" key="4">
    <source>
        <dbReference type="Pfam" id="PF00139"/>
    </source>
</evidence>
<dbReference type="EnsemblPlants" id="HORVU.MOREX.r3.3HG0291740.1">
    <property type="protein sequence ID" value="HORVU.MOREX.r3.3HG0291740.1.CDS1"/>
    <property type="gene ID" value="HORVU.MOREX.r3.3HG0291740"/>
</dbReference>
<dbReference type="InterPro" id="IPR001220">
    <property type="entry name" value="Legume_lectin_dom"/>
</dbReference>
<feature type="transmembrane region" description="Helical" evidence="3">
    <location>
        <begin position="89"/>
        <end position="107"/>
    </location>
</feature>
<dbReference type="AlphaFoldDB" id="A0A8I7BAE8"/>
<reference evidence="5" key="3">
    <citation type="submission" date="2022-01" db="UniProtKB">
        <authorList>
            <consortium name="EnsemblPlants"/>
        </authorList>
    </citation>
    <scope>IDENTIFICATION</scope>
    <source>
        <strain evidence="5">subsp. vulgare</strain>
    </source>
</reference>
<protein>
    <recommendedName>
        <fullName evidence="4">Legume lectin domain-containing protein</fullName>
    </recommendedName>
</protein>
<accession>A0A8I7BAE8</accession>
<evidence type="ECO:0000313" key="5">
    <source>
        <dbReference type="EnsemblPlants" id="HORVU.MOREX.r3.3HG0291740.1.CDS1"/>
    </source>
</evidence>
<dbReference type="CDD" id="cd06899">
    <property type="entry name" value="lectin_legume_LecRK_Arcelin_ConA"/>
    <property type="match status" value="1"/>
</dbReference>
<keyword evidence="3" id="KW-0812">Transmembrane</keyword>
<dbReference type="InterPro" id="IPR013320">
    <property type="entry name" value="ConA-like_dom_sf"/>
</dbReference>
<dbReference type="Gramene" id="HORVU.MOREX.r3.3HG0291740.1">
    <property type="protein sequence ID" value="HORVU.MOREX.r3.3HG0291740.1.CDS1"/>
    <property type="gene ID" value="HORVU.MOREX.r3.3HG0291740"/>
</dbReference>
<dbReference type="Gramene" id="HORVU.MOREX.r2.3HG0242570.1">
    <property type="protein sequence ID" value="HORVU.MOREX.r2.3HG0242570.1.CDS.1"/>
    <property type="gene ID" value="HORVU.MOREX.r2.3HG0242570"/>
</dbReference>
<keyword evidence="6" id="KW-1185">Reference proteome</keyword>
<evidence type="ECO:0000256" key="2">
    <source>
        <dbReference type="ARBA" id="ARBA00022734"/>
    </source>
</evidence>
<organism evidence="5 6">
    <name type="scientific">Hordeum vulgare subsp. vulgare</name>
    <name type="common">Domesticated barley</name>
    <dbReference type="NCBI Taxonomy" id="112509"/>
    <lineage>
        <taxon>Eukaryota</taxon>
        <taxon>Viridiplantae</taxon>
        <taxon>Streptophyta</taxon>
        <taxon>Embryophyta</taxon>
        <taxon>Tracheophyta</taxon>
        <taxon>Spermatophyta</taxon>
        <taxon>Magnoliopsida</taxon>
        <taxon>Liliopsida</taxon>
        <taxon>Poales</taxon>
        <taxon>Poaceae</taxon>
        <taxon>BOP clade</taxon>
        <taxon>Pooideae</taxon>
        <taxon>Triticodae</taxon>
        <taxon>Triticeae</taxon>
        <taxon>Hordeinae</taxon>
        <taxon>Hordeum</taxon>
    </lineage>
</organism>
<dbReference type="Pfam" id="PF00139">
    <property type="entry name" value="Lectin_legB"/>
    <property type="match status" value="1"/>
</dbReference>
<evidence type="ECO:0000256" key="3">
    <source>
        <dbReference type="SAM" id="Phobius"/>
    </source>
</evidence>
<reference evidence="5" key="2">
    <citation type="submission" date="2020-10" db="EMBL/GenBank/DDBJ databases">
        <authorList>
            <person name="Scholz U."/>
            <person name="Mascher M."/>
            <person name="Fiebig A."/>
        </authorList>
    </citation>
    <scope>NUCLEOTIDE SEQUENCE [LARGE SCALE GENOMIC DNA]</scope>
    <source>
        <strain evidence="5">cv. Morex</strain>
    </source>
</reference>
<proteinExistence type="inferred from homology"/>
<dbReference type="SMR" id="A0A8I7BAE8"/>
<reference evidence="6" key="1">
    <citation type="journal article" date="2012" name="Nature">
        <title>A physical, genetic and functional sequence assembly of the barley genome.</title>
        <authorList>
            <consortium name="The International Barley Genome Sequencing Consortium"/>
            <person name="Mayer K.F."/>
            <person name="Waugh R."/>
            <person name="Brown J.W."/>
            <person name="Schulman A."/>
            <person name="Langridge P."/>
            <person name="Platzer M."/>
            <person name="Fincher G.B."/>
            <person name="Muehlbauer G.J."/>
            <person name="Sato K."/>
            <person name="Close T.J."/>
            <person name="Wise R.P."/>
            <person name="Stein N."/>
        </authorList>
    </citation>
    <scope>NUCLEOTIDE SEQUENCE [LARGE SCALE GENOMIC DNA]</scope>
    <source>
        <strain evidence="6">cv. Morex</strain>
    </source>
</reference>
<dbReference type="Gene3D" id="2.60.120.200">
    <property type="match status" value="1"/>
</dbReference>
<evidence type="ECO:0000256" key="1">
    <source>
        <dbReference type="ARBA" id="ARBA00007606"/>
    </source>
</evidence>
<keyword evidence="3" id="KW-0472">Membrane</keyword>